<dbReference type="Proteomes" id="UP001597120">
    <property type="component" value="Unassembled WGS sequence"/>
</dbReference>
<proteinExistence type="predicted"/>
<protein>
    <submittedName>
        <fullName evidence="1">Uncharacterized protein</fullName>
    </submittedName>
</protein>
<dbReference type="EMBL" id="JBHTIU010000051">
    <property type="protein sequence ID" value="MFD0870652.1"/>
    <property type="molecule type" value="Genomic_DNA"/>
</dbReference>
<name>A0ABW3DBD3_9BACL</name>
<comment type="caution">
    <text evidence="1">The sequence shown here is derived from an EMBL/GenBank/DDBJ whole genome shotgun (WGS) entry which is preliminary data.</text>
</comment>
<gene>
    <name evidence="1" type="ORF">ACFQ03_15970</name>
</gene>
<keyword evidence="2" id="KW-1185">Reference proteome</keyword>
<reference evidence="2" key="1">
    <citation type="journal article" date="2019" name="Int. J. Syst. Evol. Microbiol.">
        <title>The Global Catalogue of Microorganisms (GCM) 10K type strain sequencing project: providing services to taxonomists for standard genome sequencing and annotation.</title>
        <authorList>
            <consortium name="The Broad Institute Genomics Platform"/>
            <consortium name="The Broad Institute Genome Sequencing Center for Infectious Disease"/>
            <person name="Wu L."/>
            <person name="Ma J."/>
        </authorList>
    </citation>
    <scope>NUCLEOTIDE SEQUENCE [LARGE SCALE GENOMIC DNA]</scope>
    <source>
        <strain evidence="2">CCUG 57263</strain>
    </source>
</reference>
<dbReference type="RefSeq" id="WP_144933658.1">
    <property type="nucleotide sequence ID" value="NZ_JBHTIU010000051.1"/>
</dbReference>
<evidence type="ECO:0000313" key="1">
    <source>
        <dbReference type="EMBL" id="MFD0870652.1"/>
    </source>
</evidence>
<organism evidence="1 2">
    <name type="scientific">Paenibacillus residui</name>
    <dbReference type="NCBI Taxonomy" id="629724"/>
    <lineage>
        <taxon>Bacteria</taxon>
        <taxon>Bacillati</taxon>
        <taxon>Bacillota</taxon>
        <taxon>Bacilli</taxon>
        <taxon>Bacillales</taxon>
        <taxon>Paenibacillaceae</taxon>
        <taxon>Paenibacillus</taxon>
    </lineage>
</organism>
<evidence type="ECO:0000313" key="2">
    <source>
        <dbReference type="Proteomes" id="UP001597120"/>
    </source>
</evidence>
<accession>A0ABW3DBD3</accession>
<sequence length="62" mass="7256">MNAQQAMVTIPDKEQIIAVELTVKELMALSGSRFHQDQQLLPSVRKKLRDHLQREWISRITE</sequence>